<proteinExistence type="predicted"/>
<organism evidence="2 3">
    <name type="scientific">Dongia sedimenti</name>
    <dbReference type="NCBI Taxonomy" id="3064282"/>
    <lineage>
        <taxon>Bacteria</taxon>
        <taxon>Pseudomonadati</taxon>
        <taxon>Pseudomonadota</taxon>
        <taxon>Alphaproteobacteria</taxon>
        <taxon>Rhodospirillales</taxon>
        <taxon>Dongiaceae</taxon>
        <taxon>Dongia</taxon>
    </lineage>
</organism>
<protein>
    <recommendedName>
        <fullName evidence="4">Glycine zipper family protein</fullName>
    </recommendedName>
</protein>
<keyword evidence="3" id="KW-1185">Reference proteome</keyword>
<sequence>MKRFMAVAATLGIAAVALAGCTATSQPIVDSKGVDSQQFAQDKYECEQYADQANVAGDAAVGALGGAAGGAALGAITGALVPGVSAGGGAALGAAGGGLLGLGGGAYSGVEQKREIYRNCMKNRGYSVLN</sequence>
<evidence type="ECO:0000256" key="1">
    <source>
        <dbReference type="SAM" id="SignalP"/>
    </source>
</evidence>
<accession>A0ABU0YT15</accession>
<dbReference type="Proteomes" id="UP001230156">
    <property type="component" value="Unassembled WGS sequence"/>
</dbReference>
<name>A0ABU0YT15_9PROT</name>
<reference evidence="3" key="1">
    <citation type="submission" date="2023-08" db="EMBL/GenBank/DDBJ databases">
        <title>Rhodospirillaceae gen. nov., a novel taxon isolated from the Yangtze River Yuezi River estuary sludge.</title>
        <authorList>
            <person name="Ruan L."/>
        </authorList>
    </citation>
    <scope>NUCLEOTIDE SEQUENCE [LARGE SCALE GENOMIC DNA]</scope>
    <source>
        <strain evidence="3">R-7</strain>
    </source>
</reference>
<evidence type="ECO:0000313" key="2">
    <source>
        <dbReference type="EMBL" id="MDQ7250848.1"/>
    </source>
</evidence>
<comment type="caution">
    <text evidence="2">The sequence shown here is derived from an EMBL/GenBank/DDBJ whole genome shotgun (WGS) entry which is preliminary data.</text>
</comment>
<evidence type="ECO:0008006" key="4">
    <source>
        <dbReference type="Google" id="ProtNLM"/>
    </source>
</evidence>
<dbReference type="RefSeq" id="WP_379960636.1">
    <property type="nucleotide sequence ID" value="NZ_JAUYVI010000008.1"/>
</dbReference>
<gene>
    <name evidence="2" type="ORF">Q8A70_24375</name>
</gene>
<feature type="chain" id="PRO_5047100349" description="Glycine zipper family protein" evidence="1">
    <location>
        <begin position="20"/>
        <end position="130"/>
    </location>
</feature>
<evidence type="ECO:0000313" key="3">
    <source>
        <dbReference type="Proteomes" id="UP001230156"/>
    </source>
</evidence>
<keyword evidence="1" id="KW-0732">Signal</keyword>
<dbReference type="PROSITE" id="PS51257">
    <property type="entry name" value="PROKAR_LIPOPROTEIN"/>
    <property type="match status" value="1"/>
</dbReference>
<dbReference type="EMBL" id="JAUYVI010000008">
    <property type="protein sequence ID" value="MDQ7250848.1"/>
    <property type="molecule type" value="Genomic_DNA"/>
</dbReference>
<feature type="signal peptide" evidence="1">
    <location>
        <begin position="1"/>
        <end position="19"/>
    </location>
</feature>